<dbReference type="Proteomes" id="UP000499080">
    <property type="component" value="Unassembled WGS sequence"/>
</dbReference>
<name>A0A4Y2JQE9_ARAVE</name>
<protein>
    <submittedName>
        <fullName evidence="2">Uncharacterized protein</fullName>
    </submittedName>
</protein>
<dbReference type="AlphaFoldDB" id="A0A4Y2JQE9"/>
<feature type="region of interest" description="Disordered" evidence="1">
    <location>
        <begin position="107"/>
        <end position="126"/>
    </location>
</feature>
<dbReference type="EMBL" id="BGPR01003715">
    <property type="protein sequence ID" value="GBM91562.1"/>
    <property type="molecule type" value="Genomic_DNA"/>
</dbReference>
<comment type="caution">
    <text evidence="2">The sequence shown here is derived from an EMBL/GenBank/DDBJ whole genome shotgun (WGS) entry which is preliminary data.</text>
</comment>
<gene>
    <name evidence="2" type="ORF">AVEN_205548_1</name>
</gene>
<reference evidence="2 3" key="1">
    <citation type="journal article" date="2019" name="Sci. Rep.">
        <title>Orb-weaving spider Araneus ventricosus genome elucidates the spidroin gene catalogue.</title>
        <authorList>
            <person name="Kono N."/>
            <person name="Nakamura H."/>
            <person name="Ohtoshi R."/>
            <person name="Moran D.A.P."/>
            <person name="Shinohara A."/>
            <person name="Yoshida Y."/>
            <person name="Fujiwara M."/>
            <person name="Mori M."/>
            <person name="Tomita M."/>
            <person name="Arakawa K."/>
        </authorList>
    </citation>
    <scope>NUCLEOTIDE SEQUENCE [LARGE SCALE GENOMIC DNA]</scope>
</reference>
<sequence length="136" mass="14527">MGRRSVSGIISHVHPTGAATVIIAGTWGGFLSLKSSSGQMAKVAEGSPTICLIRGSLLVRLLSHIHPIGSAAAIGYKQRDMERRSVSGINMMSVQIIWILKLGKNNSSASKGNKSEKNTTTGQSPPHRKFHFCFLA</sequence>
<proteinExistence type="predicted"/>
<keyword evidence="3" id="KW-1185">Reference proteome</keyword>
<accession>A0A4Y2JQE9</accession>
<evidence type="ECO:0000313" key="3">
    <source>
        <dbReference type="Proteomes" id="UP000499080"/>
    </source>
</evidence>
<evidence type="ECO:0000313" key="2">
    <source>
        <dbReference type="EMBL" id="GBM91562.1"/>
    </source>
</evidence>
<evidence type="ECO:0000256" key="1">
    <source>
        <dbReference type="SAM" id="MobiDB-lite"/>
    </source>
</evidence>
<organism evidence="2 3">
    <name type="scientific">Araneus ventricosus</name>
    <name type="common">Orbweaver spider</name>
    <name type="synonym">Epeira ventricosa</name>
    <dbReference type="NCBI Taxonomy" id="182803"/>
    <lineage>
        <taxon>Eukaryota</taxon>
        <taxon>Metazoa</taxon>
        <taxon>Ecdysozoa</taxon>
        <taxon>Arthropoda</taxon>
        <taxon>Chelicerata</taxon>
        <taxon>Arachnida</taxon>
        <taxon>Araneae</taxon>
        <taxon>Araneomorphae</taxon>
        <taxon>Entelegynae</taxon>
        <taxon>Araneoidea</taxon>
        <taxon>Araneidae</taxon>
        <taxon>Araneus</taxon>
    </lineage>
</organism>